<dbReference type="Proteomes" id="UP000694863">
    <property type="component" value="Unplaced"/>
</dbReference>
<reference evidence="2" key="1">
    <citation type="submission" date="2025-08" db="UniProtKB">
        <authorList>
            <consortium name="RefSeq"/>
        </authorList>
    </citation>
    <scope>IDENTIFICATION</scope>
</reference>
<organism evidence="1 2">
    <name type="scientific">Echinops telfairi</name>
    <name type="common">Lesser hedgehog tenrec</name>
    <dbReference type="NCBI Taxonomy" id="9371"/>
    <lineage>
        <taxon>Eukaryota</taxon>
        <taxon>Metazoa</taxon>
        <taxon>Chordata</taxon>
        <taxon>Craniata</taxon>
        <taxon>Vertebrata</taxon>
        <taxon>Euteleostomi</taxon>
        <taxon>Mammalia</taxon>
        <taxon>Eutheria</taxon>
        <taxon>Afrotheria</taxon>
        <taxon>Tenrecidae</taxon>
        <taxon>Tenrecinae</taxon>
        <taxon>Echinops</taxon>
    </lineage>
</organism>
<evidence type="ECO:0000313" key="2">
    <source>
        <dbReference type="RefSeq" id="XP_045153911.1"/>
    </source>
</evidence>
<sequence>MPGATSTELFQPETGGHSQKSNRVGHSMSLSRRKTEQNTDRSQGTGEQWRVLTVLLCCAAILLVFVATGSIFEPALQLLSGSPKTFTRVEEARSWEEALRFCRQVYTDLGDLQRMDSVGALMSISSSLGFTEAWIGLFFNARTNGLSWSSGSTFSVLQWMELPAFSEGLCATIFSYPPYLGAASCTEQKPFLCYYDPAVGHRTFPEPSLSLTTSPKPAVIKIGQQTFMLFKQVATWPSALLYCRRHHTDLADLQSVADEADKKALKSITSTTEAWIGLYYNAASRSMSWSSGLGSSIPAWLEVPGLELFQTGLCAGLRAYADYPPKVYSLVCTSLQPFICFYDPSIGHRESAEIPLIAQVPSAQDANWTTPRPAVTSVGSGIESSTAALPQAQHLSPHTGLKAEEETSAPPESGHFGILKADFTISALMDPDDLKERFLSEIQEVLKLQLSHDDFRLTWVGLEVNSRVHTSADFEFPSHTAFPGV</sequence>
<dbReference type="RefSeq" id="XP_045153911.1">
    <property type="nucleotide sequence ID" value="XM_045297976.1"/>
</dbReference>
<accession>A0AC55DQ94</accession>
<gene>
    <name evidence="2" type="primary">CLEC20A</name>
</gene>
<proteinExistence type="predicted"/>
<keyword evidence="1" id="KW-1185">Reference proteome</keyword>
<evidence type="ECO:0000313" key="1">
    <source>
        <dbReference type="Proteomes" id="UP000694863"/>
    </source>
</evidence>
<protein>
    <submittedName>
        <fullName evidence="2">C-type lectin domain family 20 member A</fullName>
    </submittedName>
</protein>
<name>A0AC55DQ94_ECHTE</name>